<dbReference type="Pfam" id="PF11931">
    <property type="entry name" value="SF3a60_Prp9_C"/>
    <property type="match status" value="1"/>
</dbReference>
<comment type="subcellular location">
    <subcellularLocation>
        <location evidence="1">Nucleus</location>
    </subcellularLocation>
</comment>
<dbReference type="AlphaFoldDB" id="A0A061BIF8"/>
<dbReference type="SMART" id="SM00451">
    <property type="entry name" value="ZnF_U1"/>
    <property type="match status" value="1"/>
</dbReference>
<dbReference type="GO" id="GO:0003723">
    <property type="term" value="F:RNA binding"/>
    <property type="evidence" value="ECO:0007669"/>
    <property type="project" value="InterPro"/>
</dbReference>
<dbReference type="SUPFAM" id="SSF57667">
    <property type="entry name" value="beta-beta-alpha zinc fingers"/>
    <property type="match status" value="1"/>
</dbReference>
<dbReference type="PANTHER" id="PTHR12786">
    <property type="entry name" value="SPLICING FACTOR SF3A-RELATED"/>
    <property type="match status" value="1"/>
</dbReference>
<dbReference type="Pfam" id="PF16958">
    <property type="entry name" value="PRP9_N"/>
    <property type="match status" value="1"/>
</dbReference>
<dbReference type="PANTHER" id="PTHR12786:SF2">
    <property type="entry name" value="SPLICING FACTOR 3A SUBUNIT 3"/>
    <property type="match status" value="1"/>
</dbReference>
<evidence type="ECO:0000313" key="8">
    <source>
        <dbReference type="EMBL" id="CDR47666.1"/>
    </source>
</evidence>
<dbReference type="InterPro" id="IPR031774">
    <property type="entry name" value="SF3A3_dom"/>
</dbReference>
<sequence length="467" mass="55131">MSLEHQRAALEELHVIERALTDRIIRNPEICPYYLDDDKPLLKGKKRSFREILLQQHEMERFIDNYKRQKVSLDTLSSRDADYKELQDKTFELQKFDQLFNKLKQKDSDGVVNGLQHIYSLKSSGINILSEVGADIDLSSMFSGEEYFGKYIDLISLHEQWLNLSIDKFNYVKYLEIFDKFDQQRLKKGDDYIKYLEDLSNYLMGYIKRTKPLFDLAKHIDQIKSDFSKIQESNSLFCESCNKNFAKQTVYDAHLTGKKHLKNVQRAHTSQKRPTHKFIEYQITQLVKVIEKERQESKLNTERRKALTERERLIELDQLAKDEQLSDSDDEQHIEENTDYNSVYNPMNLPLGPDGHPIPHWLYKLHGLDIEYTCEICSNFSYQGRRAFDKHFLESKHIHGLKCLGITKPTLFKNITKIEEAQNLWQKIRKDEKLKESEKENAVEVEDEEGNVMSEKVYNDLKKQGLL</sequence>
<organism evidence="8">
    <name type="scientific">Cyberlindnera fabianii</name>
    <name type="common">Yeast</name>
    <name type="synonym">Hansenula fabianii</name>
    <dbReference type="NCBI Taxonomy" id="36022"/>
    <lineage>
        <taxon>Eukaryota</taxon>
        <taxon>Fungi</taxon>
        <taxon>Dikarya</taxon>
        <taxon>Ascomycota</taxon>
        <taxon>Saccharomycotina</taxon>
        <taxon>Saccharomycetes</taxon>
        <taxon>Phaffomycetales</taxon>
        <taxon>Phaffomycetaceae</taxon>
        <taxon>Cyberlindnera</taxon>
    </lineage>
</organism>
<name>A0A061BIF8_CYBFA</name>
<dbReference type="EMBL" id="LK052921">
    <property type="protein sequence ID" value="CDR47666.1"/>
    <property type="molecule type" value="Genomic_DNA"/>
</dbReference>
<dbReference type="SMART" id="SM00355">
    <property type="entry name" value="ZnF_C2H2"/>
    <property type="match status" value="2"/>
</dbReference>
<dbReference type="InterPro" id="IPR000690">
    <property type="entry name" value="Matrin/U1-C_Znf_C2H2"/>
</dbReference>
<keyword evidence="6" id="KW-0539">Nucleus</keyword>
<dbReference type="Pfam" id="PF12171">
    <property type="entry name" value="zf-C2H2_jaz"/>
    <property type="match status" value="1"/>
</dbReference>
<evidence type="ECO:0000256" key="3">
    <source>
        <dbReference type="ARBA" id="ARBA00022723"/>
    </source>
</evidence>
<feature type="domain" description="Matrin-type" evidence="7">
    <location>
        <begin position="372"/>
        <end position="403"/>
    </location>
</feature>
<comment type="similarity">
    <text evidence="2">Belongs to the SF3A3 family.</text>
</comment>
<accession>A0A061BIF8</accession>
<evidence type="ECO:0000256" key="2">
    <source>
        <dbReference type="ARBA" id="ARBA00008776"/>
    </source>
</evidence>
<dbReference type="InterPro" id="IPR013087">
    <property type="entry name" value="Znf_C2H2_type"/>
</dbReference>
<dbReference type="InterPro" id="IPR022755">
    <property type="entry name" value="Znf_C2H2_jaz"/>
</dbReference>
<evidence type="ECO:0000256" key="6">
    <source>
        <dbReference type="ARBA" id="ARBA00023242"/>
    </source>
</evidence>
<dbReference type="InterPro" id="IPR051421">
    <property type="entry name" value="RNA_Proc_DNA_Dmg_Regulator"/>
</dbReference>
<dbReference type="OrthoDB" id="2160351at2759"/>
<reference evidence="8" key="1">
    <citation type="journal article" date="2014" name="Genome Announc.">
        <title>Genome sequence of the yeast Cyberlindnera fabianii (Hansenula fabianii).</title>
        <authorList>
            <person name="Freel K.C."/>
            <person name="Sarilar V."/>
            <person name="Neuveglise C."/>
            <person name="Devillers H."/>
            <person name="Friedrich A."/>
            <person name="Schacherer J."/>
        </authorList>
    </citation>
    <scope>NUCLEOTIDE SEQUENCE</scope>
    <source>
        <strain evidence="8">YJS4271</strain>
    </source>
</reference>
<dbReference type="GO" id="GO:0008270">
    <property type="term" value="F:zinc ion binding"/>
    <property type="evidence" value="ECO:0007669"/>
    <property type="project" value="UniProtKB-KW"/>
</dbReference>
<evidence type="ECO:0000256" key="5">
    <source>
        <dbReference type="ARBA" id="ARBA00022833"/>
    </source>
</evidence>
<dbReference type="PhylomeDB" id="A0A061BIF8"/>
<dbReference type="Pfam" id="PF16837">
    <property type="entry name" value="SF3A3"/>
    <property type="match status" value="1"/>
</dbReference>
<dbReference type="PROSITE" id="PS00028">
    <property type="entry name" value="ZINC_FINGER_C2H2_1"/>
    <property type="match status" value="1"/>
</dbReference>
<dbReference type="InterPro" id="IPR036236">
    <property type="entry name" value="Znf_C2H2_sf"/>
</dbReference>
<evidence type="ECO:0000259" key="7">
    <source>
        <dbReference type="PROSITE" id="PS50171"/>
    </source>
</evidence>
<keyword evidence="5" id="KW-0862">Zinc</keyword>
<protein>
    <submittedName>
        <fullName evidence="8">CYFA0S36e00166g1_1</fullName>
    </submittedName>
</protein>
<dbReference type="PROSITE" id="PS50171">
    <property type="entry name" value="ZF_MATRIN"/>
    <property type="match status" value="1"/>
</dbReference>
<dbReference type="InterPro" id="IPR031590">
    <property type="entry name" value="PRP9_N"/>
</dbReference>
<dbReference type="GO" id="GO:0005681">
    <property type="term" value="C:spliceosomal complex"/>
    <property type="evidence" value="ECO:0007669"/>
    <property type="project" value="InterPro"/>
</dbReference>
<proteinExistence type="inferred from homology"/>
<dbReference type="Gene3D" id="3.30.160.60">
    <property type="entry name" value="Classic Zinc Finger"/>
    <property type="match status" value="1"/>
</dbReference>
<dbReference type="InterPro" id="IPR003604">
    <property type="entry name" value="Matrin/U1-like-C_Znf_C2H2"/>
</dbReference>
<keyword evidence="3" id="KW-0479">Metal-binding</keyword>
<evidence type="ECO:0000256" key="4">
    <source>
        <dbReference type="ARBA" id="ARBA00022771"/>
    </source>
</evidence>
<dbReference type="GO" id="GO:0000398">
    <property type="term" value="P:mRNA splicing, via spliceosome"/>
    <property type="evidence" value="ECO:0007669"/>
    <property type="project" value="InterPro"/>
</dbReference>
<dbReference type="InterPro" id="IPR024598">
    <property type="entry name" value="SF3a60/Prp9_C"/>
</dbReference>
<gene>
    <name evidence="8" type="ORF">CYFA0S_36e00166g</name>
</gene>
<evidence type="ECO:0000256" key="1">
    <source>
        <dbReference type="ARBA" id="ARBA00004123"/>
    </source>
</evidence>
<keyword evidence="4" id="KW-0863">Zinc-finger</keyword>
<dbReference type="VEuPathDB" id="FungiDB:BON22_5042"/>